<accession>A0ABS3LMI4</accession>
<dbReference type="Pfam" id="PF22752">
    <property type="entry name" value="DUF488-N3i"/>
    <property type="match status" value="1"/>
</dbReference>
<evidence type="ECO:0000313" key="1">
    <source>
        <dbReference type="EMBL" id="MBO1328552.1"/>
    </source>
</evidence>
<dbReference type="PANTHER" id="PTHR36849">
    <property type="entry name" value="CYTOPLASMIC PROTEIN-RELATED"/>
    <property type="match status" value="1"/>
</dbReference>
<sequence>MTVNHHVPDIRIKRVYAEQEPDDGIRILVDRLWPRGLHKSDVKMDLWLKDVAPSPELRHWFGHDPAHWDVFQARYQQELSQPNAELERMITLMKNNTLTLLYAAHDTEHNHARVLMDYLKHLPAQA</sequence>
<organism evidence="1 2">
    <name type="scientific">Acetobacter suratthaniensis</name>
    <dbReference type="NCBI Taxonomy" id="1502841"/>
    <lineage>
        <taxon>Bacteria</taxon>
        <taxon>Pseudomonadati</taxon>
        <taxon>Pseudomonadota</taxon>
        <taxon>Alphaproteobacteria</taxon>
        <taxon>Acetobacterales</taxon>
        <taxon>Acetobacteraceae</taxon>
        <taxon>Acetobacter</taxon>
    </lineage>
</organism>
<name>A0ABS3LMI4_9PROT</name>
<proteinExistence type="predicted"/>
<protein>
    <submittedName>
        <fullName evidence="1">DUF488 domain-containing protein</fullName>
    </submittedName>
</protein>
<dbReference type="RefSeq" id="WP_207854392.1">
    <property type="nucleotide sequence ID" value="NZ_JAFVMG010000008.1"/>
</dbReference>
<keyword evidence="2" id="KW-1185">Reference proteome</keyword>
<dbReference type="EMBL" id="JAFVMG010000008">
    <property type="protein sequence ID" value="MBO1328552.1"/>
    <property type="molecule type" value="Genomic_DNA"/>
</dbReference>
<dbReference type="InterPro" id="IPR052552">
    <property type="entry name" value="YeaO-like"/>
</dbReference>
<gene>
    <name evidence="1" type="ORF">J2D75_08685</name>
</gene>
<comment type="caution">
    <text evidence="1">The sequence shown here is derived from an EMBL/GenBank/DDBJ whole genome shotgun (WGS) entry which is preliminary data.</text>
</comment>
<dbReference type="PANTHER" id="PTHR36849:SF1">
    <property type="entry name" value="CYTOPLASMIC PROTEIN"/>
    <property type="match status" value="1"/>
</dbReference>
<reference evidence="1 2" key="1">
    <citation type="submission" date="2021-03" db="EMBL/GenBank/DDBJ databases">
        <title>The complete genome sequence of Acetobacter suratthaniensis TBRC 1719.</title>
        <authorList>
            <person name="Charoenyingcharoen P."/>
            <person name="Yukphan P."/>
        </authorList>
    </citation>
    <scope>NUCLEOTIDE SEQUENCE [LARGE SCALE GENOMIC DNA]</scope>
    <source>
        <strain evidence="1 2">TBRC 1719</strain>
    </source>
</reference>
<dbReference type="Proteomes" id="UP000664399">
    <property type="component" value="Unassembled WGS sequence"/>
</dbReference>
<evidence type="ECO:0000313" key="2">
    <source>
        <dbReference type="Proteomes" id="UP000664399"/>
    </source>
</evidence>